<sequence>MFPFQVSSAYKYQSKFPQDELSNPNDKLTISILLITFDNPKGTLNNGDHCSNVLGQLRPCNIGMTIKFTPLPYQPGTGVVKRLEQLTTASNMVNFSPEKLYGEWHNPQAFAYNGTWQGFVLSMSAYDIYESLISTSLLPIYNVDVFIEGSELEKNITIMSERNNDAGPVRFSFSYKLLHAKSKHSFATLFTDSSVCQVLRSGLAPTD</sequence>
<name>A0A183J036_9BILA</name>
<evidence type="ECO:0000313" key="2">
    <source>
        <dbReference type="Proteomes" id="UP000270296"/>
    </source>
</evidence>
<proteinExistence type="predicted"/>
<organism evidence="3">
    <name type="scientific">Soboliphyme baturini</name>
    <dbReference type="NCBI Taxonomy" id="241478"/>
    <lineage>
        <taxon>Eukaryota</taxon>
        <taxon>Metazoa</taxon>
        <taxon>Ecdysozoa</taxon>
        <taxon>Nematoda</taxon>
        <taxon>Enoplea</taxon>
        <taxon>Dorylaimia</taxon>
        <taxon>Dioctophymatida</taxon>
        <taxon>Dioctophymatoidea</taxon>
        <taxon>Soboliphymatidae</taxon>
        <taxon>Soboliphyme</taxon>
    </lineage>
</organism>
<accession>A0A183J036</accession>
<dbReference type="AlphaFoldDB" id="A0A183J036"/>
<reference evidence="1 2" key="2">
    <citation type="submission" date="2018-11" db="EMBL/GenBank/DDBJ databases">
        <authorList>
            <consortium name="Pathogen Informatics"/>
        </authorList>
    </citation>
    <scope>NUCLEOTIDE SEQUENCE [LARGE SCALE GENOMIC DNA]</scope>
</reference>
<keyword evidence="2" id="KW-1185">Reference proteome</keyword>
<evidence type="ECO:0000313" key="3">
    <source>
        <dbReference type="WBParaSite" id="SBAD_0000956501-mRNA-1"/>
    </source>
</evidence>
<gene>
    <name evidence="1" type="ORF">SBAD_LOCUS9234</name>
</gene>
<dbReference type="Proteomes" id="UP000270296">
    <property type="component" value="Unassembled WGS sequence"/>
</dbReference>
<protein>
    <submittedName>
        <fullName evidence="3">CUB_2 domain-containing protein</fullName>
    </submittedName>
</protein>
<evidence type="ECO:0000313" key="1">
    <source>
        <dbReference type="EMBL" id="VDP22049.1"/>
    </source>
</evidence>
<reference evidence="3" key="1">
    <citation type="submission" date="2016-06" db="UniProtKB">
        <authorList>
            <consortium name="WormBaseParasite"/>
        </authorList>
    </citation>
    <scope>IDENTIFICATION</scope>
</reference>
<dbReference type="EMBL" id="UZAM01012477">
    <property type="protein sequence ID" value="VDP22049.1"/>
    <property type="molecule type" value="Genomic_DNA"/>
</dbReference>
<dbReference type="WBParaSite" id="SBAD_0000956501-mRNA-1">
    <property type="protein sequence ID" value="SBAD_0000956501-mRNA-1"/>
    <property type="gene ID" value="SBAD_0000956501"/>
</dbReference>